<comment type="caution">
    <text evidence="2">The sequence shown here is derived from an EMBL/GenBank/DDBJ whole genome shotgun (WGS) entry which is preliminary data.</text>
</comment>
<feature type="compositionally biased region" description="Basic and acidic residues" evidence="1">
    <location>
        <begin position="137"/>
        <end position="149"/>
    </location>
</feature>
<name>A0AAV8RI98_ENSVE</name>
<evidence type="ECO:0000313" key="2">
    <source>
        <dbReference type="EMBL" id="KAJ8504456.1"/>
    </source>
</evidence>
<evidence type="ECO:0000313" key="3">
    <source>
        <dbReference type="Proteomes" id="UP001222027"/>
    </source>
</evidence>
<dbReference type="PANTHER" id="PTHR33052">
    <property type="entry name" value="DUF4228 DOMAIN PROTEIN-RELATED"/>
    <property type="match status" value="1"/>
</dbReference>
<gene>
    <name evidence="2" type="ORF">OPV22_005342</name>
</gene>
<dbReference type="AlphaFoldDB" id="A0AAV8RI98"/>
<sequence length="171" mass="18236">MGGCMSCRGARTFSCVRVIHMNGYVEDFEAPVTVGEVAGKPPTHVLLSSAHLIAFGSNPLRPDDCLEPGRLYFLLPHAVFQSESSPVDLATLMTRLTAAAKRGGIAAPPAAAAPPPSGPVWLGLGRGNPMASRARTWRPELDPIEERSFGRSMGRDSMNSSSMRSFLAPET</sequence>
<dbReference type="Pfam" id="PF14009">
    <property type="entry name" value="PADRE"/>
    <property type="match status" value="1"/>
</dbReference>
<protein>
    <recommendedName>
        <fullName evidence="4">DUF4228 domain-containing protein</fullName>
    </recommendedName>
</protein>
<dbReference type="EMBL" id="JAQQAF010000002">
    <property type="protein sequence ID" value="KAJ8504456.1"/>
    <property type="molecule type" value="Genomic_DNA"/>
</dbReference>
<evidence type="ECO:0000256" key="1">
    <source>
        <dbReference type="SAM" id="MobiDB-lite"/>
    </source>
</evidence>
<dbReference type="Proteomes" id="UP001222027">
    <property type="component" value="Unassembled WGS sequence"/>
</dbReference>
<accession>A0AAV8RI98</accession>
<organism evidence="2 3">
    <name type="scientific">Ensete ventricosum</name>
    <name type="common">Abyssinian banana</name>
    <name type="synonym">Musa ensete</name>
    <dbReference type="NCBI Taxonomy" id="4639"/>
    <lineage>
        <taxon>Eukaryota</taxon>
        <taxon>Viridiplantae</taxon>
        <taxon>Streptophyta</taxon>
        <taxon>Embryophyta</taxon>
        <taxon>Tracheophyta</taxon>
        <taxon>Spermatophyta</taxon>
        <taxon>Magnoliopsida</taxon>
        <taxon>Liliopsida</taxon>
        <taxon>Zingiberales</taxon>
        <taxon>Musaceae</taxon>
        <taxon>Ensete</taxon>
    </lineage>
</organism>
<reference evidence="2 3" key="1">
    <citation type="submission" date="2022-12" db="EMBL/GenBank/DDBJ databases">
        <title>Chromosome-scale assembly of the Ensete ventricosum genome.</title>
        <authorList>
            <person name="Dussert Y."/>
            <person name="Stocks J."/>
            <person name="Wendawek A."/>
            <person name="Woldeyes F."/>
            <person name="Nichols R.A."/>
            <person name="Borrell J.S."/>
        </authorList>
    </citation>
    <scope>NUCLEOTIDE SEQUENCE [LARGE SCALE GENOMIC DNA]</scope>
    <source>
        <strain evidence="3">cv. Maze</strain>
        <tissue evidence="2">Seeds</tissue>
    </source>
</reference>
<dbReference type="InterPro" id="IPR025322">
    <property type="entry name" value="PADRE_dom"/>
</dbReference>
<feature type="region of interest" description="Disordered" evidence="1">
    <location>
        <begin position="132"/>
        <end position="171"/>
    </location>
</feature>
<proteinExistence type="predicted"/>
<evidence type="ECO:0008006" key="4">
    <source>
        <dbReference type="Google" id="ProtNLM"/>
    </source>
</evidence>
<keyword evidence="3" id="KW-1185">Reference proteome</keyword>